<name>A0A1I0DJA9_9BACT</name>
<dbReference type="Proteomes" id="UP000198697">
    <property type="component" value="Unassembled WGS sequence"/>
</dbReference>
<keyword evidence="2" id="KW-1185">Reference proteome</keyword>
<gene>
    <name evidence="1" type="ORF">SAMN04487998_1407</name>
</gene>
<protein>
    <submittedName>
        <fullName evidence="1">Uncharacterized protein</fullName>
    </submittedName>
</protein>
<accession>A0A1I0DJA9</accession>
<dbReference type="STRING" id="82805.SAMN04487998_1407"/>
<evidence type="ECO:0000313" key="1">
    <source>
        <dbReference type="EMBL" id="SET31891.1"/>
    </source>
</evidence>
<evidence type="ECO:0000313" key="2">
    <source>
        <dbReference type="Proteomes" id="UP000198697"/>
    </source>
</evidence>
<organism evidence="1 2">
    <name type="scientific">Hymenobacter actinosclerus</name>
    <dbReference type="NCBI Taxonomy" id="82805"/>
    <lineage>
        <taxon>Bacteria</taxon>
        <taxon>Pseudomonadati</taxon>
        <taxon>Bacteroidota</taxon>
        <taxon>Cytophagia</taxon>
        <taxon>Cytophagales</taxon>
        <taxon>Hymenobacteraceae</taxon>
        <taxon>Hymenobacter</taxon>
    </lineage>
</organism>
<reference evidence="2" key="1">
    <citation type="submission" date="2016-10" db="EMBL/GenBank/DDBJ databases">
        <authorList>
            <person name="Varghese N."/>
            <person name="Submissions S."/>
        </authorList>
    </citation>
    <scope>NUCLEOTIDE SEQUENCE [LARGE SCALE GENOMIC DNA]</scope>
    <source>
        <strain evidence="2">DSM 15310</strain>
    </source>
</reference>
<dbReference type="AlphaFoldDB" id="A0A1I0DJA9"/>
<sequence>MILRQEIEPKTATARSLYPEILRLLLEYADDYEKSGDESSIRYASLESTLHQLTGKDISAYNLWEWWEEEGAETLAYIIALPLPVKTENITRDELIEIIHRLKHTSDSTDLDEYEAVDYQFIHCIHEYYFNFLKINFKKYKYSFFNRQQDANGKYFELSSDDIANKIWNE</sequence>
<dbReference type="RefSeq" id="WP_092769851.1">
    <property type="nucleotide sequence ID" value="NZ_FOHS01000002.1"/>
</dbReference>
<proteinExistence type="predicted"/>
<dbReference type="EMBL" id="FOHS01000002">
    <property type="protein sequence ID" value="SET31891.1"/>
    <property type="molecule type" value="Genomic_DNA"/>
</dbReference>
<dbReference type="OrthoDB" id="5360333at2"/>